<dbReference type="EMBL" id="AJVK01062696">
    <property type="status" value="NOT_ANNOTATED_CDS"/>
    <property type="molecule type" value="Genomic_DNA"/>
</dbReference>
<name>A0A1B0DIK6_PHLPP</name>
<keyword evidence="13" id="KW-1185">Reference proteome</keyword>
<comment type="cofactor">
    <cofactor evidence="9">
        <name>[2Fe-2S] cluster</name>
        <dbReference type="ChEBI" id="CHEBI:190135"/>
    </cofactor>
</comment>
<protein>
    <submittedName>
        <fullName evidence="12">Uncharacterized protein</fullName>
    </submittedName>
</protein>
<evidence type="ECO:0000256" key="2">
    <source>
        <dbReference type="ARBA" id="ARBA00001974"/>
    </source>
</evidence>
<evidence type="ECO:0000256" key="7">
    <source>
        <dbReference type="ARBA" id="ARBA00023004"/>
    </source>
</evidence>
<comment type="cofactor">
    <cofactor evidence="2">
        <name>FAD</name>
        <dbReference type="ChEBI" id="CHEBI:57692"/>
    </cofactor>
</comment>
<evidence type="ECO:0000313" key="13">
    <source>
        <dbReference type="Proteomes" id="UP000092462"/>
    </source>
</evidence>
<dbReference type="VEuPathDB" id="VectorBase:PPAPM1_009986"/>
<dbReference type="GO" id="GO:0051537">
    <property type="term" value="F:2 iron, 2 sulfur cluster binding"/>
    <property type="evidence" value="ECO:0007669"/>
    <property type="project" value="UniProtKB-KW"/>
</dbReference>
<dbReference type="VEuPathDB" id="VectorBase:PPAI007991"/>
<dbReference type="PANTHER" id="PTHR45444">
    <property type="entry name" value="XANTHINE DEHYDROGENASE"/>
    <property type="match status" value="1"/>
</dbReference>
<dbReference type="InterPro" id="IPR008274">
    <property type="entry name" value="AldOxase/xan_DH_MoCoBD1"/>
</dbReference>
<feature type="domain" description="Aldehyde oxidase/xanthine dehydrogenase first molybdopterin binding" evidence="10">
    <location>
        <begin position="2"/>
        <end position="51"/>
    </location>
</feature>
<evidence type="ECO:0000256" key="4">
    <source>
        <dbReference type="ARBA" id="ARBA00022714"/>
    </source>
</evidence>
<keyword evidence="8" id="KW-0411">Iron-sulfur</keyword>
<dbReference type="Gene3D" id="3.30.365.10">
    <property type="entry name" value="Aldehyde oxidase/xanthine dehydrogenase, molybdopterin binding domain"/>
    <property type="match status" value="3"/>
</dbReference>
<sequence length="396" mass="44346">MDFRGVHTDVHPHTWFRGPDRLEAHAMAENIMEHISKELQIDPLIIRLINMREDSPMKDILPEFLEQCDFQERRQHISMFNKNNRWRKRGIAFVPVGYPIRTTYRYAVLVAVYAIDGSVSVCHGGIEMGQGIDTKILQIVSCTLGIPINMVKIKAANTSVNANVTTTGGSQSNDSLGRLVIEACRIILERIRVIREEKPEASWTEIIKVAYERNISLVSFVTDMEKDRITYHAWGAACAEVEIDVLTGDFLLRRVDIHEDVGESLNPAIDIGQIEGAFVMGLGYWLQEKIIHHPDTGEILTNRTWNYKPPVATDIPVDFRVTFMKKQNLPAGLLGAKGVGEPAICMSIVAIFALRNAIESSRDDAGLGNCFVMMNAPTSKEDILLLSGTQPSQFTL</sequence>
<evidence type="ECO:0000256" key="6">
    <source>
        <dbReference type="ARBA" id="ARBA00023002"/>
    </source>
</evidence>
<dbReference type="Pfam" id="PF20256">
    <property type="entry name" value="MoCoBD_2"/>
    <property type="match status" value="1"/>
</dbReference>
<dbReference type="SUPFAM" id="SSF56003">
    <property type="entry name" value="Molybdenum cofactor-binding domain"/>
    <property type="match status" value="1"/>
</dbReference>
<dbReference type="AlphaFoldDB" id="A0A1B0DIK6"/>
<reference evidence="12" key="1">
    <citation type="submission" date="2022-08" db="UniProtKB">
        <authorList>
            <consortium name="EnsemblMetazoa"/>
        </authorList>
    </citation>
    <scope>IDENTIFICATION</scope>
    <source>
        <strain evidence="12">Israel</strain>
    </source>
</reference>
<keyword evidence="5" id="KW-0479">Metal-binding</keyword>
<dbReference type="InterPro" id="IPR037165">
    <property type="entry name" value="AldOxase/xan_DH_Mopterin-bd_sf"/>
</dbReference>
<evidence type="ECO:0000313" key="12">
    <source>
        <dbReference type="EnsemblMetazoa" id="PPAI007991-PA"/>
    </source>
</evidence>
<evidence type="ECO:0000256" key="5">
    <source>
        <dbReference type="ARBA" id="ARBA00022723"/>
    </source>
</evidence>
<keyword evidence="4" id="KW-0001">2Fe-2S</keyword>
<evidence type="ECO:0000259" key="10">
    <source>
        <dbReference type="Pfam" id="PF02738"/>
    </source>
</evidence>
<dbReference type="InterPro" id="IPR046867">
    <property type="entry name" value="AldOxase/xan_DH_MoCoBD2"/>
</dbReference>
<evidence type="ECO:0000256" key="3">
    <source>
        <dbReference type="ARBA" id="ARBA00006849"/>
    </source>
</evidence>
<comment type="similarity">
    <text evidence="3">Belongs to the xanthine dehydrogenase family.</text>
</comment>
<feature type="domain" description="Aldehyde oxidase/xanthine dehydrogenase second molybdopterin binding" evidence="11">
    <location>
        <begin position="65"/>
        <end position="316"/>
    </location>
</feature>
<dbReference type="GO" id="GO:0005506">
    <property type="term" value="F:iron ion binding"/>
    <property type="evidence" value="ECO:0007669"/>
    <property type="project" value="InterPro"/>
</dbReference>
<comment type="cofactor">
    <cofactor evidence="1">
        <name>Mo-molybdopterin</name>
        <dbReference type="ChEBI" id="CHEBI:71302"/>
    </cofactor>
</comment>
<accession>A0A1B0DIK6</accession>
<evidence type="ECO:0000259" key="11">
    <source>
        <dbReference type="Pfam" id="PF20256"/>
    </source>
</evidence>
<dbReference type="Pfam" id="PF02738">
    <property type="entry name" value="MoCoBD_1"/>
    <property type="match status" value="1"/>
</dbReference>
<evidence type="ECO:0000256" key="9">
    <source>
        <dbReference type="ARBA" id="ARBA00034078"/>
    </source>
</evidence>
<dbReference type="PANTHER" id="PTHR45444:SF3">
    <property type="entry name" value="XANTHINE DEHYDROGENASE"/>
    <property type="match status" value="1"/>
</dbReference>
<proteinExistence type="inferred from homology"/>
<evidence type="ECO:0000256" key="8">
    <source>
        <dbReference type="ARBA" id="ARBA00023014"/>
    </source>
</evidence>
<keyword evidence="7" id="KW-0408">Iron</keyword>
<organism evidence="12 13">
    <name type="scientific">Phlebotomus papatasi</name>
    <name type="common">Sandfly</name>
    <dbReference type="NCBI Taxonomy" id="29031"/>
    <lineage>
        <taxon>Eukaryota</taxon>
        <taxon>Metazoa</taxon>
        <taxon>Ecdysozoa</taxon>
        <taxon>Arthropoda</taxon>
        <taxon>Hexapoda</taxon>
        <taxon>Insecta</taxon>
        <taxon>Pterygota</taxon>
        <taxon>Neoptera</taxon>
        <taxon>Endopterygota</taxon>
        <taxon>Diptera</taxon>
        <taxon>Nematocera</taxon>
        <taxon>Psychodoidea</taxon>
        <taxon>Psychodidae</taxon>
        <taxon>Phlebotomus</taxon>
        <taxon>Phlebotomus</taxon>
    </lineage>
</organism>
<keyword evidence="6" id="KW-0560">Oxidoreductase</keyword>
<dbReference type="InterPro" id="IPR016208">
    <property type="entry name" value="Ald_Oxase/xanthine_DH-like"/>
</dbReference>
<evidence type="ECO:0000256" key="1">
    <source>
        <dbReference type="ARBA" id="ARBA00001924"/>
    </source>
</evidence>
<dbReference type="FunFam" id="3.30.365.10:FF:000002">
    <property type="entry name" value="Xanthine dehydrogenase oxidase"/>
    <property type="match status" value="1"/>
</dbReference>
<dbReference type="Proteomes" id="UP000092462">
    <property type="component" value="Unassembled WGS sequence"/>
</dbReference>
<dbReference type="EnsemblMetazoa" id="PPAI007991-RA">
    <property type="protein sequence ID" value="PPAI007991-PA"/>
    <property type="gene ID" value="PPAI007991"/>
</dbReference>
<dbReference type="GO" id="GO:0016491">
    <property type="term" value="F:oxidoreductase activity"/>
    <property type="evidence" value="ECO:0007669"/>
    <property type="project" value="UniProtKB-KW"/>
</dbReference>